<dbReference type="Pfam" id="PF13091">
    <property type="entry name" value="PLDc_2"/>
    <property type="match status" value="1"/>
</dbReference>
<dbReference type="CDD" id="cd09105">
    <property type="entry name" value="PLDc_vPLD1_2_like_2"/>
    <property type="match status" value="1"/>
</dbReference>
<dbReference type="SUPFAM" id="SSF56024">
    <property type="entry name" value="Phospholipase D/nuclease"/>
    <property type="match status" value="2"/>
</dbReference>
<protein>
    <submittedName>
        <fullName evidence="6">Phospholipase</fullName>
    </submittedName>
</protein>
<comment type="caution">
    <text evidence="6">The sequence shown here is derived from an EMBL/GenBank/DDBJ whole genome shotgun (WGS) entry which is preliminary data.</text>
</comment>
<dbReference type="InterPro" id="IPR015679">
    <property type="entry name" value="PLipase_D_fam"/>
</dbReference>
<dbReference type="OrthoDB" id="8828485at2"/>
<organism evidence="6 7">
    <name type="scientific">Nocardioides gansuensis</name>
    <dbReference type="NCBI Taxonomy" id="2138300"/>
    <lineage>
        <taxon>Bacteria</taxon>
        <taxon>Bacillati</taxon>
        <taxon>Actinomycetota</taxon>
        <taxon>Actinomycetes</taxon>
        <taxon>Propionibacteriales</taxon>
        <taxon>Nocardioidaceae</taxon>
        <taxon>Nocardioides</taxon>
    </lineage>
</organism>
<dbReference type="InterPro" id="IPR025202">
    <property type="entry name" value="PLD-like_dom"/>
</dbReference>
<evidence type="ECO:0000256" key="4">
    <source>
        <dbReference type="ARBA" id="ARBA00023098"/>
    </source>
</evidence>
<dbReference type="GO" id="GO:0009395">
    <property type="term" value="P:phospholipid catabolic process"/>
    <property type="evidence" value="ECO:0007669"/>
    <property type="project" value="TreeGrafter"/>
</dbReference>
<keyword evidence="3" id="KW-0378">Hydrolase</keyword>
<keyword evidence="4" id="KW-0443">Lipid metabolism</keyword>
<dbReference type="PANTHER" id="PTHR18896:SF76">
    <property type="entry name" value="PHOSPHOLIPASE"/>
    <property type="match status" value="1"/>
</dbReference>
<keyword evidence="7" id="KW-1185">Reference proteome</keyword>
<name>A0A2T8FFP7_9ACTN</name>
<gene>
    <name evidence="6" type="ORF">DDE18_02680</name>
</gene>
<dbReference type="GO" id="GO:0004630">
    <property type="term" value="F:phospholipase D activity"/>
    <property type="evidence" value="ECO:0007669"/>
    <property type="project" value="UniProtKB-EC"/>
</dbReference>
<sequence>MDDHHRGCEPERVSEWFLPPAERPWTSGNLVVPRVHGADYFARILEVIGATRAGDRIFLTDWRGDCDERLTEDGPTVAELLSAAGRRGVEVRALLWRSHPGPLNAEENDHVGAVINESGGEALLDERVRRGGSHHQKLFVVRRKGRPQDDVAFVGGIDLCHGRRDDAAHEGDPQAPPLDERYGETPPWHDAMAEIRGPAVAHVLDTFAERWDDPTPVDHRNPYRAVLHRLARMPRHPEDLPERWDPPPEAGPHQVQILRTYPAKRPPYPFAPEGERSIARAYSRAFERARRVVYIEDQYFWSALVATTLAEALRREPELHVIAVVPRYPEEDNRISGPPMMYGQRLAWDRLREAGGDRFAMFDLENAAGTPIYVHAKVCVVDDEWMTIGSDNLNLRSWTHDSELTCAVVDPDGALPRSTRTSLWAEHLGLPPDDPRLSDLSDPMALWVERAGAPGSRIRHHVPPALSARTRLWARPAYHALYDPDGRPRKLRGTERF</sequence>
<dbReference type="InterPro" id="IPR001736">
    <property type="entry name" value="PLipase_D/transphosphatidylase"/>
</dbReference>
<keyword evidence="2" id="KW-0677">Repeat</keyword>
<evidence type="ECO:0000259" key="5">
    <source>
        <dbReference type="PROSITE" id="PS50035"/>
    </source>
</evidence>
<feature type="domain" description="PLD phosphodiesterase" evidence="5">
    <location>
        <begin position="130"/>
        <end position="163"/>
    </location>
</feature>
<dbReference type="SMART" id="SM00155">
    <property type="entry name" value="PLDc"/>
    <property type="match status" value="2"/>
</dbReference>
<feature type="domain" description="PLD phosphodiesterase" evidence="5">
    <location>
        <begin position="370"/>
        <end position="397"/>
    </location>
</feature>
<dbReference type="AlphaFoldDB" id="A0A2T8FFP7"/>
<proteinExistence type="predicted"/>
<reference evidence="6 7" key="1">
    <citation type="submission" date="2018-04" db="EMBL/GenBank/DDBJ databases">
        <title>Genome of Nocardioides gansuensis WSJ-1.</title>
        <authorList>
            <person name="Wu S."/>
            <person name="Wang G."/>
        </authorList>
    </citation>
    <scope>NUCLEOTIDE SEQUENCE [LARGE SCALE GENOMIC DNA]</scope>
    <source>
        <strain evidence="6 7">WSJ-1</strain>
    </source>
</reference>
<evidence type="ECO:0000256" key="3">
    <source>
        <dbReference type="ARBA" id="ARBA00022801"/>
    </source>
</evidence>
<evidence type="ECO:0000256" key="2">
    <source>
        <dbReference type="ARBA" id="ARBA00022737"/>
    </source>
</evidence>
<dbReference type="EMBL" id="QDGZ01000001">
    <property type="protein sequence ID" value="PVG84526.1"/>
    <property type="molecule type" value="Genomic_DNA"/>
</dbReference>
<evidence type="ECO:0000313" key="6">
    <source>
        <dbReference type="EMBL" id="PVG84526.1"/>
    </source>
</evidence>
<dbReference type="PROSITE" id="PS50035">
    <property type="entry name" value="PLD"/>
    <property type="match status" value="2"/>
</dbReference>
<comment type="catalytic activity">
    <reaction evidence="1">
        <text>a 1,2-diacyl-sn-glycero-3-phosphocholine + H2O = a 1,2-diacyl-sn-glycero-3-phosphate + choline + H(+)</text>
        <dbReference type="Rhea" id="RHEA:14445"/>
        <dbReference type="ChEBI" id="CHEBI:15354"/>
        <dbReference type="ChEBI" id="CHEBI:15377"/>
        <dbReference type="ChEBI" id="CHEBI:15378"/>
        <dbReference type="ChEBI" id="CHEBI:57643"/>
        <dbReference type="ChEBI" id="CHEBI:58608"/>
        <dbReference type="EC" id="3.1.4.4"/>
    </reaction>
</comment>
<dbReference type="Proteomes" id="UP000246018">
    <property type="component" value="Unassembled WGS sequence"/>
</dbReference>
<dbReference type="PANTHER" id="PTHR18896">
    <property type="entry name" value="PHOSPHOLIPASE D"/>
    <property type="match status" value="1"/>
</dbReference>
<dbReference type="Gene3D" id="3.30.870.10">
    <property type="entry name" value="Endonuclease Chain A"/>
    <property type="match status" value="2"/>
</dbReference>
<dbReference type="CDD" id="cd09104">
    <property type="entry name" value="PLDc_vPLD1_2_like_1"/>
    <property type="match status" value="1"/>
</dbReference>
<accession>A0A2T8FFP7</accession>
<evidence type="ECO:0000313" key="7">
    <source>
        <dbReference type="Proteomes" id="UP000246018"/>
    </source>
</evidence>
<evidence type="ECO:0000256" key="1">
    <source>
        <dbReference type="ARBA" id="ARBA00000798"/>
    </source>
</evidence>